<organism evidence="2 3">
    <name type="scientific">Phytohabitans suffuscus</name>
    <dbReference type="NCBI Taxonomy" id="624315"/>
    <lineage>
        <taxon>Bacteria</taxon>
        <taxon>Bacillati</taxon>
        <taxon>Actinomycetota</taxon>
        <taxon>Actinomycetes</taxon>
        <taxon>Micromonosporales</taxon>
        <taxon>Micromonosporaceae</taxon>
    </lineage>
</organism>
<dbReference type="EMBL" id="AP022871">
    <property type="protein sequence ID" value="BCB84887.1"/>
    <property type="molecule type" value="Genomic_DNA"/>
</dbReference>
<gene>
    <name evidence="2" type="ORF">Psuf_022000</name>
</gene>
<keyword evidence="3" id="KW-1185">Reference proteome</keyword>
<dbReference type="AlphaFoldDB" id="A0A6F8YFN8"/>
<dbReference type="KEGG" id="psuu:Psuf_022000"/>
<evidence type="ECO:0000256" key="1">
    <source>
        <dbReference type="SAM" id="MobiDB-lite"/>
    </source>
</evidence>
<reference evidence="2 3" key="2">
    <citation type="submission" date="2020-03" db="EMBL/GenBank/DDBJ databases">
        <authorList>
            <person name="Ichikawa N."/>
            <person name="Kimura A."/>
            <person name="Kitahashi Y."/>
            <person name="Uohara A."/>
        </authorList>
    </citation>
    <scope>NUCLEOTIDE SEQUENCE [LARGE SCALE GENOMIC DNA]</scope>
    <source>
        <strain evidence="2 3">NBRC 105367</strain>
    </source>
</reference>
<evidence type="ECO:0000313" key="3">
    <source>
        <dbReference type="Proteomes" id="UP000503011"/>
    </source>
</evidence>
<reference evidence="2 3" key="1">
    <citation type="submission" date="2020-03" db="EMBL/GenBank/DDBJ databases">
        <title>Whole genome shotgun sequence of Phytohabitans suffuscus NBRC 105367.</title>
        <authorList>
            <person name="Komaki H."/>
            <person name="Tamura T."/>
        </authorList>
    </citation>
    <scope>NUCLEOTIDE SEQUENCE [LARGE SCALE GENOMIC DNA]</scope>
    <source>
        <strain evidence="2 3">NBRC 105367</strain>
    </source>
</reference>
<protein>
    <submittedName>
        <fullName evidence="2">Uncharacterized protein</fullName>
    </submittedName>
</protein>
<sequence length="263" mass="28144">MIYNGGFYSSGYEGNNQNGIQYIVLPAGTPFQVGGNGIRHNDIVADFSVSLYHTDLPINELPGRGLWAQDLFHAKAAENCVVNQRWVFPNPNPPTGTYQINADYIAGNSGVHVRETIAYLIFVPPTQPPPDDPGDPEAAACYRPALDPTPAIVVLGRSLSAAEYHDLPTSLVATDCTYPLALGLLTPADAHRPLARHPGAHRLAAKPAAVADIRSRLAKSRRSPGSNRARTTNSVIDQTVSSVRPSSAGDSRGASSLSTLNRW</sequence>
<dbReference type="RefSeq" id="WP_173156274.1">
    <property type="nucleotide sequence ID" value="NZ_AP022871.1"/>
</dbReference>
<evidence type="ECO:0000313" key="2">
    <source>
        <dbReference type="EMBL" id="BCB84887.1"/>
    </source>
</evidence>
<proteinExistence type="predicted"/>
<feature type="region of interest" description="Disordered" evidence="1">
    <location>
        <begin position="217"/>
        <end position="263"/>
    </location>
</feature>
<dbReference type="Proteomes" id="UP000503011">
    <property type="component" value="Chromosome"/>
</dbReference>
<name>A0A6F8YFN8_9ACTN</name>
<feature type="compositionally biased region" description="Polar residues" evidence="1">
    <location>
        <begin position="223"/>
        <end position="263"/>
    </location>
</feature>
<accession>A0A6F8YFN8</accession>